<protein>
    <submittedName>
        <fullName evidence="1">Uncharacterized protein</fullName>
    </submittedName>
</protein>
<dbReference type="EMBL" id="QMEV01000009">
    <property type="protein sequence ID" value="RAV14073.1"/>
    <property type="molecule type" value="Genomic_DNA"/>
</dbReference>
<gene>
    <name evidence="1" type="ORF">DQP57_06810</name>
</gene>
<sequence>MTSELYVAKAIVAPISETGSWGPEQDVLPTTNLAEQAGVLAAGLSTHDWKLFEGALLGIQHINRIRARLEQSGGTFTEYELKRAAAIHDHVVLTIDAFERALGEAPAIAAASRPATADRLGEVQ</sequence>
<organism evidence="1 2">
    <name type="scientific">Mycobacterium colombiense</name>
    <dbReference type="NCBI Taxonomy" id="339268"/>
    <lineage>
        <taxon>Bacteria</taxon>
        <taxon>Bacillati</taxon>
        <taxon>Actinomycetota</taxon>
        <taxon>Actinomycetes</taxon>
        <taxon>Mycobacteriales</taxon>
        <taxon>Mycobacteriaceae</taxon>
        <taxon>Mycobacterium</taxon>
        <taxon>Mycobacterium avium complex (MAC)</taxon>
    </lineage>
</organism>
<name>A0A329M607_9MYCO</name>
<reference evidence="1 2" key="1">
    <citation type="submission" date="2018-06" db="EMBL/GenBank/DDBJ databases">
        <title>NTM in soil in Japan.</title>
        <authorList>
            <person name="Ohya K."/>
        </authorList>
    </citation>
    <scope>NUCLEOTIDE SEQUENCE [LARGE SCALE GENOMIC DNA]</scope>
    <source>
        <strain evidence="1 2">GF28</strain>
    </source>
</reference>
<comment type="caution">
    <text evidence="1">The sequence shown here is derived from an EMBL/GenBank/DDBJ whole genome shotgun (WGS) entry which is preliminary data.</text>
</comment>
<dbReference type="Proteomes" id="UP000250915">
    <property type="component" value="Unassembled WGS sequence"/>
</dbReference>
<accession>A0A329M607</accession>
<dbReference type="AlphaFoldDB" id="A0A329M607"/>
<proteinExistence type="predicted"/>
<evidence type="ECO:0000313" key="1">
    <source>
        <dbReference type="EMBL" id="RAV14073.1"/>
    </source>
</evidence>
<evidence type="ECO:0000313" key="2">
    <source>
        <dbReference type="Proteomes" id="UP000250915"/>
    </source>
</evidence>